<gene>
    <name evidence="1" type="ORF">G7Y89_g11212</name>
</gene>
<proteinExistence type="predicted"/>
<accession>A0A8H4RDJ9</accession>
<comment type="caution">
    <text evidence="1">The sequence shown here is derived from an EMBL/GenBank/DDBJ whole genome shotgun (WGS) entry which is preliminary data.</text>
</comment>
<dbReference type="AlphaFoldDB" id="A0A8H4RDJ9"/>
<organism evidence="1 2">
    <name type="scientific">Cudoniella acicularis</name>
    <dbReference type="NCBI Taxonomy" id="354080"/>
    <lineage>
        <taxon>Eukaryota</taxon>
        <taxon>Fungi</taxon>
        <taxon>Dikarya</taxon>
        <taxon>Ascomycota</taxon>
        <taxon>Pezizomycotina</taxon>
        <taxon>Leotiomycetes</taxon>
        <taxon>Helotiales</taxon>
        <taxon>Tricladiaceae</taxon>
        <taxon>Cudoniella</taxon>
    </lineage>
</organism>
<keyword evidence="2" id="KW-1185">Reference proteome</keyword>
<dbReference type="EMBL" id="JAAMPI010001055">
    <property type="protein sequence ID" value="KAF4626943.1"/>
    <property type="molecule type" value="Genomic_DNA"/>
</dbReference>
<reference evidence="1 2" key="1">
    <citation type="submission" date="2020-03" db="EMBL/GenBank/DDBJ databases">
        <title>Draft Genome Sequence of Cudoniella acicularis.</title>
        <authorList>
            <person name="Buettner E."/>
            <person name="Kellner H."/>
        </authorList>
    </citation>
    <scope>NUCLEOTIDE SEQUENCE [LARGE SCALE GENOMIC DNA]</scope>
    <source>
        <strain evidence="1 2">DSM 108380</strain>
    </source>
</reference>
<evidence type="ECO:0000313" key="1">
    <source>
        <dbReference type="EMBL" id="KAF4626943.1"/>
    </source>
</evidence>
<name>A0A8H4RDJ9_9HELO</name>
<evidence type="ECO:0000313" key="2">
    <source>
        <dbReference type="Proteomes" id="UP000566819"/>
    </source>
</evidence>
<sequence>MKLKLMGDPLDFIHHDVLTREAAHKEVSFAASSLPPAGLRDDVGSFQPHFRPEDAVFVRIAGHQQRLQILSADSKQTGIANGTDSCMSPWTPCGNKRNTLAPDRLLKD</sequence>
<protein>
    <submittedName>
        <fullName evidence="1">Uncharacterized protein</fullName>
    </submittedName>
</protein>
<dbReference type="Proteomes" id="UP000566819">
    <property type="component" value="Unassembled WGS sequence"/>
</dbReference>